<feature type="region of interest" description="Disordered" evidence="1">
    <location>
        <begin position="444"/>
        <end position="468"/>
    </location>
</feature>
<proteinExistence type="predicted"/>
<reference evidence="6 8" key="2">
    <citation type="journal article" date="2019" name="Nat. Med.">
        <title>A library of human gut bacterial isolates paired with longitudinal multiomics data enables mechanistic microbiome research.</title>
        <authorList>
            <person name="Poyet M."/>
            <person name="Groussin M."/>
            <person name="Gibbons S.M."/>
            <person name="Avila-Pacheco J."/>
            <person name="Jiang X."/>
            <person name="Kearney S.M."/>
            <person name="Perrotta A.R."/>
            <person name="Berdy B."/>
            <person name="Zhao S."/>
            <person name="Lieberman T.D."/>
            <person name="Swanson P.K."/>
            <person name="Smith M."/>
            <person name="Roesemann S."/>
            <person name="Alexander J.E."/>
            <person name="Rich S.A."/>
            <person name="Livny J."/>
            <person name="Vlamakis H."/>
            <person name="Clish C."/>
            <person name="Bullock K."/>
            <person name="Deik A."/>
            <person name="Scott J."/>
            <person name="Pierce K.A."/>
            <person name="Xavier R.J."/>
            <person name="Alm E.J."/>
        </authorList>
    </citation>
    <scope>NUCLEOTIDE SEQUENCE [LARGE SCALE GENOMIC DNA]</scope>
    <source>
        <strain evidence="6 8">BIOML-A2</strain>
    </source>
</reference>
<dbReference type="Proteomes" id="UP001211173">
    <property type="component" value="Unassembled WGS sequence"/>
</dbReference>
<sequence>MAITKILARKGRLDVGIRYVLNGDKTQEQILTARLNCDPGHECRQMLETKRAVGKEGGVQYYHLIQSFQPGEVTPELALEIAREFAEEHLPGYQTVIGIHVDKEHIHAHILFNSVNADTGEKYHSNAQSYYRQIRVISDRLCRERGLSVLLQGKPTQAVSYIEWLRRSRGQPTFRSMLEEDLRTAIADANDLGHFFLLMEHMGYEISHGNRLGFRLRGQERFMIPGRKNPLFTEDGIRAAIQGNLAAIEAGRRPAVQLRPQYRPYQKYPRYTGFLALYVHYLYLLGKIGKRQYPPRMTPQLWQEVMRFEQYREQFAFLRDNGITTRTDMAAFTARTEETLANLMKQRTVLNVRRKRRRALYTALADAEALAPVKELYEAGLSGMETEFAQYMDAVAALEQCGVPREGLIQEKAELYDRLAELNRQIRAERRKLALCRKTQNSLPRMEQEIDKAEARESEVRTNEHRRR</sequence>
<feature type="domain" description="MobA/VirD2-like nuclease" evidence="2">
    <location>
        <begin position="19"/>
        <end position="147"/>
    </location>
</feature>
<evidence type="ECO:0000313" key="6">
    <source>
        <dbReference type="EMBL" id="MSB21766.1"/>
    </source>
</evidence>
<protein>
    <submittedName>
        <fullName evidence="3">Relaxase/Mobilisation nuclease domain</fullName>
    </submittedName>
    <submittedName>
        <fullName evidence="4">Relaxase/mobilization nuclease domain-containing protein</fullName>
    </submittedName>
</protein>
<evidence type="ECO:0000313" key="8">
    <source>
        <dbReference type="Proteomes" id="UP000434475"/>
    </source>
</evidence>
<evidence type="ECO:0000313" key="7">
    <source>
        <dbReference type="Proteomes" id="UP000095746"/>
    </source>
</evidence>
<dbReference type="EMBL" id="CYZT01000374">
    <property type="protein sequence ID" value="CUP48596.1"/>
    <property type="molecule type" value="Genomic_DNA"/>
</dbReference>
<dbReference type="EMBL" id="JAQLWO010000016">
    <property type="protein sequence ID" value="MDB7907109.1"/>
    <property type="molecule type" value="Genomic_DNA"/>
</dbReference>
<evidence type="ECO:0000313" key="5">
    <source>
        <dbReference type="EMBL" id="MDB7935835.1"/>
    </source>
</evidence>
<dbReference type="Pfam" id="PF03432">
    <property type="entry name" value="Relaxase"/>
    <property type="match status" value="1"/>
</dbReference>
<evidence type="ECO:0000313" key="4">
    <source>
        <dbReference type="EMBL" id="MDB7907109.1"/>
    </source>
</evidence>
<dbReference type="Proteomes" id="UP000434475">
    <property type="component" value="Unassembled WGS sequence"/>
</dbReference>
<dbReference type="InterPro" id="IPR005094">
    <property type="entry name" value="Endonuclease_MobA/VirD2"/>
</dbReference>
<dbReference type="EMBL" id="WKPR01000026">
    <property type="protein sequence ID" value="MSB21766.1"/>
    <property type="molecule type" value="Genomic_DNA"/>
</dbReference>
<evidence type="ECO:0000313" key="3">
    <source>
        <dbReference type="EMBL" id="CUP48596.1"/>
    </source>
</evidence>
<evidence type="ECO:0000259" key="2">
    <source>
        <dbReference type="Pfam" id="PF03432"/>
    </source>
</evidence>
<dbReference type="Proteomes" id="UP001211006">
    <property type="component" value="Unassembled WGS sequence"/>
</dbReference>
<organism evidence="3 7">
    <name type="scientific">Flavonifractor plautii</name>
    <name type="common">Fusobacterium plautii</name>
    <dbReference type="NCBI Taxonomy" id="292800"/>
    <lineage>
        <taxon>Bacteria</taxon>
        <taxon>Bacillati</taxon>
        <taxon>Bacillota</taxon>
        <taxon>Clostridia</taxon>
        <taxon>Eubacteriales</taxon>
        <taxon>Oscillospiraceae</taxon>
        <taxon>Flavonifractor</taxon>
    </lineage>
</organism>
<dbReference type="Proteomes" id="UP000095746">
    <property type="component" value="Unassembled WGS sequence"/>
</dbReference>
<reference evidence="3 7" key="1">
    <citation type="submission" date="2015-09" db="EMBL/GenBank/DDBJ databases">
        <authorList>
            <consortium name="Pathogen Informatics"/>
        </authorList>
    </citation>
    <scope>NUCLEOTIDE SEQUENCE [LARGE SCALE GENOMIC DNA]</scope>
    <source>
        <strain evidence="3 7">2789STDY5608854</strain>
    </source>
</reference>
<accession>A0A174NLV5</accession>
<gene>
    <name evidence="3" type="ORF">ERS852411_03202</name>
    <name evidence="6" type="ORF">GKE97_20010</name>
    <name evidence="4" type="ORF">PND83_14075</name>
    <name evidence="5" type="ORF">PNE06_22375</name>
</gene>
<evidence type="ECO:0000256" key="1">
    <source>
        <dbReference type="SAM" id="MobiDB-lite"/>
    </source>
</evidence>
<reference evidence="4" key="3">
    <citation type="submission" date="2023-01" db="EMBL/GenBank/DDBJ databases">
        <title>Human gut microbiome strain richness.</title>
        <authorList>
            <person name="Chen-Liaw A."/>
        </authorList>
    </citation>
    <scope>NUCLEOTIDE SEQUENCE</scope>
    <source>
        <strain evidence="5">1001287st1_F4_1001285I_161205</strain>
        <strain evidence="4">2225st1_A6_2225SCRN_200828</strain>
    </source>
</reference>
<dbReference type="AlphaFoldDB" id="A0A174NLV5"/>
<name>A0A174NLV5_FLAPL</name>
<feature type="compositionally biased region" description="Basic and acidic residues" evidence="1">
    <location>
        <begin position="446"/>
        <end position="468"/>
    </location>
</feature>
<dbReference type="RefSeq" id="WP_009260191.1">
    <property type="nucleotide sequence ID" value="NZ_BAABXT010000001.1"/>
</dbReference>
<dbReference type="EMBL" id="JAQLWV010000056">
    <property type="protein sequence ID" value="MDB7935835.1"/>
    <property type="molecule type" value="Genomic_DNA"/>
</dbReference>